<dbReference type="Gene3D" id="3.30.360.10">
    <property type="entry name" value="Dihydrodipicolinate Reductase, domain 2"/>
    <property type="match status" value="1"/>
</dbReference>
<name>A0A1B6C4D3_9HEMI</name>
<dbReference type="InterPro" id="IPR000683">
    <property type="entry name" value="Gfo/Idh/MocA-like_OxRdtase_N"/>
</dbReference>
<sequence>MAIQWGIAGAGKISNDFVNALKVCPDGHHNVVAVAAASSLVRAQKFADEHNIPIACGSYELLAINPTIEIVYVSSLNPQHFENTKLFLEHGKAVLCEKPLCLNFSQAEELIMLAKKKNLFLMEGLWSRSFPVYKELVEHLKKGTIGKVLFVEAQMGRKLDVERLKLKQLGGGTVLDLGVYVLQLAVLVFGHKYISVQALGHLNEEGVDDSMSCIITYPEHGIAVLSTHTKAELPNSAFIVGTLGTIKIENPFWKSTKITVLGEEKEFPLPLTNDKFNFSNGVGLSYEAEEVRRCLLSGLKESPLASHEDSLALARLEDTIRSQLGVTFSQE</sequence>
<feature type="domain" description="GFO/IDH/MocA-like oxidoreductase" evidence="12">
    <location>
        <begin position="134"/>
        <end position="246"/>
    </location>
</feature>
<evidence type="ECO:0000256" key="7">
    <source>
        <dbReference type="ARBA" id="ARBA00042988"/>
    </source>
</evidence>
<dbReference type="EMBL" id="GEDC01029129">
    <property type="protein sequence ID" value="JAS08169.1"/>
    <property type="molecule type" value="Transcribed_RNA"/>
</dbReference>
<dbReference type="GO" id="GO:0047115">
    <property type="term" value="F:trans-1,2-dihydrobenzene-1,2-diol dehydrogenase activity"/>
    <property type="evidence" value="ECO:0007669"/>
    <property type="project" value="UniProtKB-EC"/>
</dbReference>
<evidence type="ECO:0000256" key="1">
    <source>
        <dbReference type="ARBA" id="ARBA00010928"/>
    </source>
</evidence>
<evidence type="ECO:0000256" key="3">
    <source>
        <dbReference type="ARBA" id="ARBA00038853"/>
    </source>
</evidence>
<evidence type="ECO:0000313" key="13">
    <source>
        <dbReference type="EMBL" id="JAS08169.1"/>
    </source>
</evidence>
<dbReference type="InterPro" id="IPR050984">
    <property type="entry name" value="Gfo/Idh/MocA_domain"/>
</dbReference>
<comment type="similarity">
    <text evidence="1">Belongs to the Gfo/Idh/MocA family.</text>
</comment>
<dbReference type="InterPro" id="IPR055170">
    <property type="entry name" value="GFO_IDH_MocA-like_dom"/>
</dbReference>
<dbReference type="EC" id="1.1.1.179" evidence="4"/>
<dbReference type="Pfam" id="PF22725">
    <property type="entry name" value="GFO_IDH_MocA_C3"/>
    <property type="match status" value="1"/>
</dbReference>
<organism evidence="13">
    <name type="scientific">Clastoptera arizonana</name>
    <name type="common">Arizona spittle bug</name>
    <dbReference type="NCBI Taxonomy" id="38151"/>
    <lineage>
        <taxon>Eukaryota</taxon>
        <taxon>Metazoa</taxon>
        <taxon>Ecdysozoa</taxon>
        <taxon>Arthropoda</taxon>
        <taxon>Hexapoda</taxon>
        <taxon>Insecta</taxon>
        <taxon>Pterygota</taxon>
        <taxon>Neoptera</taxon>
        <taxon>Paraneoptera</taxon>
        <taxon>Hemiptera</taxon>
        <taxon>Auchenorrhyncha</taxon>
        <taxon>Cercopoidea</taxon>
        <taxon>Clastopteridae</taxon>
        <taxon>Clastoptera</taxon>
    </lineage>
</organism>
<reference evidence="13" key="1">
    <citation type="submission" date="2015-12" db="EMBL/GenBank/DDBJ databases">
        <title>De novo transcriptome assembly of four potential Pierce s Disease insect vectors from Arizona vineyards.</title>
        <authorList>
            <person name="Tassone E.E."/>
        </authorList>
    </citation>
    <scope>NUCLEOTIDE SEQUENCE</scope>
</reference>
<dbReference type="GO" id="GO:0000166">
    <property type="term" value="F:nucleotide binding"/>
    <property type="evidence" value="ECO:0007669"/>
    <property type="project" value="InterPro"/>
</dbReference>
<dbReference type="GO" id="GO:0047837">
    <property type="term" value="F:D-xylose 1-dehydrogenase (NADP+) activity"/>
    <property type="evidence" value="ECO:0007669"/>
    <property type="project" value="UniProtKB-EC"/>
</dbReference>
<gene>
    <name evidence="13" type="ORF">g.13686</name>
</gene>
<evidence type="ECO:0000256" key="2">
    <source>
        <dbReference type="ARBA" id="ARBA00023002"/>
    </source>
</evidence>
<evidence type="ECO:0000256" key="8">
    <source>
        <dbReference type="ARBA" id="ARBA00043025"/>
    </source>
</evidence>
<feature type="domain" description="Gfo/Idh/MocA-like oxidoreductase N-terminal" evidence="11">
    <location>
        <begin position="3"/>
        <end position="124"/>
    </location>
</feature>
<dbReference type="SUPFAM" id="SSF55347">
    <property type="entry name" value="Glyceraldehyde-3-phosphate dehydrogenase-like, C-terminal domain"/>
    <property type="match status" value="1"/>
</dbReference>
<proteinExistence type="inferred from homology"/>
<evidence type="ECO:0000256" key="5">
    <source>
        <dbReference type="ARBA" id="ARBA00040603"/>
    </source>
</evidence>
<evidence type="ECO:0000259" key="11">
    <source>
        <dbReference type="Pfam" id="PF01408"/>
    </source>
</evidence>
<dbReference type="InterPro" id="IPR036291">
    <property type="entry name" value="NAD(P)-bd_dom_sf"/>
</dbReference>
<dbReference type="Gene3D" id="3.40.50.720">
    <property type="entry name" value="NAD(P)-binding Rossmann-like Domain"/>
    <property type="match status" value="1"/>
</dbReference>
<evidence type="ECO:0000259" key="12">
    <source>
        <dbReference type="Pfam" id="PF22725"/>
    </source>
</evidence>
<evidence type="ECO:0000256" key="4">
    <source>
        <dbReference type="ARBA" id="ARBA00038984"/>
    </source>
</evidence>
<comment type="catalytic activity">
    <reaction evidence="10">
        <text>D-xylose + NADP(+) = D-xylono-1,5-lactone + NADPH + H(+)</text>
        <dbReference type="Rhea" id="RHEA:22000"/>
        <dbReference type="ChEBI" id="CHEBI:15378"/>
        <dbReference type="ChEBI" id="CHEBI:15867"/>
        <dbReference type="ChEBI" id="CHEBI:53455"/>
        <dbReference type="ChEBI" id="CHEBI:57783"/>
        <dbReference type="ChEBI" id="CHEBI:58349"/>
        <dbReference type="EC" id="1.1.1.179"/>
    </reaction>
</comment>
<keyword evidence="2" id="KW-0560">Oxidoreductase</keyword>
<evidence type="ECO:0000256" key="9">
    <source>
        <dbReference type="ARBA" id="ARBA00047423"/>
    </source>
</evidence>
<protein>
    <recommendedName>
        <fullName evidence="5">Trans-1,2-dihydrobenzene-1,2-diol dehydrogenase</fullName>
        <ecNumber evidence="4">1.1.1.179</ecNumber>
        <ecNumber evidence="3">1.3.1.20</ecNumber>
    </recommendedName>
    <alternativeName>
        <fullName evidence="8">D-xylose 1-dehydrogenase</fullName>
    </alternativeName>
    <alternativeName>
        <fullName evidence="7">D-xylose-NADP dehydrogenase</fullName>
    </alternativeName>
    <alternativeName>
        <fullName evidence="6">Dimeric dihydrodiol dehydrogenase</fullName>
    </alternativeName>
</protein>
<dbReference type="PANTHER" id="PTHR22604">
    <property type="entry name" value="OXIDOREDUCTASES"/>
    <property type="match status" value="1"/>
</dbReference>
<dbReference type="AlphaFoldDB" id="A0A1B6C4D3"/>
<comment type="catalytic activity">
    <reaction evidence="9">
        <text>(1R,2R)-1,2-dihydrobenzene-1,2-diol + NADP(+) = catechol + NADPH + H(+)</text>
        <dbReference type="Rhea" id="RHEA:16729"/>
        <dbReference type="ChEBI" id="CHEBI:10702"/>
        <dbReference type="ChEBI" id="CHEBI:15378"/>
        <dbReference type="ChEBI" id="CHEBI:18135"/>
        <dbReference type="ChEBI" id="CHEBI:57783"/>
        <dbReference type="ChEBI" id="CHEBI:58349"/>
        <dbReference type="EC" id="1.3.1.20"/>
    </reaction>
</comment>
<evidence type="ECO:0000256" key="10">
    <source>
        <dbReference type="ARBA" id="ARBA00049233"/>
    </source>
</evidence>
<dbReference type="PANTHER" id="PTHR22604:SF105">
    <property type="entry name" value="TRANS-1,2-DIHYDROBENZENE-1,2-DIOL DEHYDROGENASE"/>
    <property type="match status" value="1"/>
</dbReference>
<accession>A0A1B6C4D3</accession>
<evidence type="ECO:0000256" key="6">
    <source>
        <dbReference type="ARBA" id="ARBA00042926"/>
    </source>
</evidence>
<dbReference type="SUPFAM" id="SSF51735">
    <property type="entry name" value="NAD(P)-binding Rossmann-fold domains"/>
    <property type="match status" value="1"/>
</dbReference>
<dbReference type="Pfam" id="PF01408">
    <property type="entry name" value="GFO_IDH_MocA"/>
    <property type="match status" value="1"/>
</dbReference>
<dbReference type="EC" id="1.3.1.20" evidence="3"/>